<dbReference type="InterPro" id="IPR005046">
    <property type="entry name" value="DUF285"/>
</dbReference>
<dbReference type="AlphaFoldDB" id="A0A3G9JC73"/>
<dbReference type="Gene3D" id="2.60.40.10">
    <property type="entry name" value="Immunoglobulins"/>
    <property type="match status" value="2"/>
</dbReference>
<protein>
    <recommendedName>
        <fullName evidence="2">SpaA-like prealbumin fold domain-containing protein</fullName>
    </recommendedName>
</protein>
<evidence type="ECO:0000259" key="2">
    <source>
        <dbReference type="Pfam" id="PF17802"/>
    </source>
</evidence>
<dbReference type="SUPFAM" id="SSF52047">
    <property type="entry name" value="RNI-like"/>
    <property type="match status" value="1"/>
</dbReference>
<keyword evidence="1" id="KW-0812">Transmembrane</keyword>
<evidence type="ECO:0000313" key="4">
    <source>
        <dbReference type="Proteomes" id="UP000268059"/>
    </source>
</evidence>
<dbReference type="NCBIfam" id="TIGR02167">
    <property type="entry name" value="Liste_lipo_26"/>
    <property type="match status" value="3"/>
</dbReference>
<dbReference type="Pfam" id="PF03382">
    <property type="entry name" value="DUF285"/>
    <property type="match status" value="1"/>
</dbReference>
<feature type="domain" description="SpaA-like prealbumin fold" evidence="2">
    <location>
        <begin position="405"/>
        <end position="497"/>
    </location>
</feature>
<dbReference type="InParanoid" id="A0A3G9JC73"/>
<dbReference type="InterPro" id="IPR011889">
    <property type="entry name" value="Liste_lipo_26"/>
</dbReference>
<name>A0A3G9JC73_9FIRM</name>
<dbReference type="KEGG" id="ebm:SG0102_28860"/>
<gene>
    <name evidence="3" type="ORF">SG0102_28860</name>
</gene>
<dbReference type="EMBL" id="AP019309">
    <property type="protein sequence ID" value="BBH27952.1"/>
    <property type="molecule type" value="Genomic_DNA"/>
</dbReference>
<evidence type="ECO:0000256" key="1">
    <source>
        <dbReference type="SAM" id="Phobius"/>
    </source>
</evidence>
<dbReference type="Proteomes" id="UP000268059">
    <property type="component" value="Chromosome"/>
</dbReference>
<evidence type="ECO:0000313" key="3">
    <source>
        <dbReference type="EMBL" id="BBH27952.1"/>
    </source>
</evidence>
<proteinExistence type="predicted"/>
<dbReference type="Gene3D" id="2.60.40.1140">
    <property type="entry name" value="Collagen-binding surface protein Cna, B-type domain"/>
    <property type="match status" value="1"/>
</dbReference>
<organism evidence="3 4">
    <name type="scientific">Intestinibaculum porci</name>
    <dbReference type="NCBI Taxonomy" id="2487118"/>
    <lineage>
        <taxon>Bacteria</taxon>
        <taxon>Bacillati</taxon>
        <taxon>Bacillota</taxon>
        <taxon>Erysipelotrichia</taxon>
        <taxon>Erysipelotrichales</taxon>
        <taxon>Erysipelotrichaceae</taxon>
        <taxon>Intestinibaculum</taxon>
    </lineage>
</organism>
<keyword evidence="1" id="KW-1133">Transmembrane helix</keyword>
<accession>A0A3G9JC73</accession>
<dbReference type="Gene3D" id="3.80.10.10">
    <property type="entry name" value="Ribonuclease Inhibitor"/>
    <property type="match status" value="1"/>
</dbReference>
<dbReference type="OrthoDB" id="1769694at2"/>
<dbReference type="InterPro" id="IPR032675">
    <property type="entry name" value="LRR_dom_sf"/>
</dbReference>
<reference evidence="3 4" key="1">
    <citation type="submission" date="2018-11" db="EMBL/GenBank/DDBJ databases">
        <title>Novel Erysipelotrichaceae bacterium isolated from small intestine of a swine.</title>
        <authorList>
            <person name="Kim J.S."/>
            <person name="Choe H."/>
            <person name="Lee Y.R."/>
            <person name="Kim K.M."/>
            <person name="Park D.S."/>
        </authorList>
    </citation>
    <scope>NUCLEOTIDE SEQUENCE [LARGE SCALE GENOMIC DNA]</scope>
    <source>
        <strain evidence="3 4">SG0102</strain>
    </source>
</reference>
<dbReference type="RefSeq" id="WP_125120622.1">
    <property type="nucleotide sequence ID" value="NZ_AP019309.1"/>
</dbReference>
<feature type="domain" description="SpaA-like prealbumin fold" evidence="2">
    <location>
        <begin position="531"/>
        <end position="616"/>
    </location>
</feature>
<dbReference type="Pfam" id="PF17802">
    <property type="entry name" value="SpaA"/>
    <property type="match status" value="2"/>
</dbReference>
<dbReference type="InterPro" id="IPR013783">
    <property type="entry name" value="Ig-like_fold"/>
</dbReference>
<keyword evidence="4" id="KW-1185">Reference proteome</keyword>
<keyword evidence="1" id="KW-0472">Membrane</keyword>
<feature type="transmembrane region" description="Helical" evidence="1">
    <location>
        <begin position="787"/>
        <end position="804"/>
    </location>
</feature>
<dbReference type="InterPro" id="IPR041033">
    <property type="entry name" value="SpaA_PFL_dom_1"/>
</dbReference>
<sequence length="815" mass="90681">MSFFYGCTSLNKVDLSGLNTSNVTNMVSFFSGCTSLTNDGKTSYIKFNNGDKSYFTTSKVTNMSYMFYGSGITKLDLSGFDVSSLTDMYSMFANCSGLKEINLSSFNGAVSTEYASTPGLPSSFYPFTGCNNLEEITFGSNWHHADSKTYLKLGVSGYWKYTSTSNIYTSDELDSSFDGSTMAGTYKRVNVAGSDPQYEANGSLYGNNIWEIHDPAHAFHGYCLNIKKHYPDGYYDKVKLDDNINKKTNSDENGHSNYIGDYISSNSGCETIGGASPTMNRALIALIYWSDDFISKGQLNQTEAQDLIWLYTDQYDLIANKDYTNETQTIEFDHTNKIFKFYSIDSGGNRTKLKYTWDLKTYNYDNIPDHDKVKLYIYSPSSSNTENVQNLLSIEGIHPDVRAGVRVKKEDQFGNPVIGAKFGLYEDKNNDGNFSEDEQKTTFTTSELGYGGIFSMDKTTGLTEGSYAVKEISAPNGYSIETENIDKFYKFEVGPNDDQKIIDVGDKVTSSDGTSKVVIRNTKIRDKGAGLEIVKKDSNNHLLQGAEFTITDVTEGVDDSLKDKTITIVTGQDGIARTGKLSLQIGHKYHIVETKAPDGYEVNPNIEDVTVKDDDNLKYIQRTVIDNSDIPHDGKLIIRKIVTGLPLSDDTFKFKLSLLLPMTNFNESLAKYPITMKIVSEDGSEDYSGRFIPTGTSDGITTYLMNFSLKNGQYLYISGLPSKEDGKYTYQVSESSYDGYTTYVKNGDGSYTQTNSTGGNITSTSTVVFKNEIQNVVPTSADTFTRSPFWITIALGALVVIYIKKRKKKLMTNRM</sequence>